<organism evidence="5 6">
    <name type="scientific">Ricinus communis</name>
    <name type="common">Castor bean</name>
    <dbReference type="NCBI Taxonomy" id="3988"/>
    <lineage>
        <taxon>Eukaryota</taxon>
        <taxon>Viridiplantae</taxon>
        <taxon>Streptophyta</taxon>
        <taxon>Embryophyta</taxon>
        <taxon>Tracheophyta</taxon>
        <taxon>Spermatophyta</taxon>
        <taxon>Magnoliopsida</taxon>
        <taxon>eudicotyledons</taxon>
        <taxon>Gunneridae</taxon>
        <taxon>Pentapetalae</taxon>
        <taxon>rosids</taxon>
        <taxon>fabids</taxon>
        <taxon>Malpighiales</taxon>
        <taxon>Euphorbiaceae</taxon>
        <taxon>Acalyphoideae</taxon>
        <taxon>Acalypheae</taxon>
        <taxon>Ricinus</taxon>
    </lineage>
</organism>
<dbReference type="EMBL" id="EQ974004">
    <property type="protein sequence ID" value="EEF35796.1"/>
    <property type="molecule type" value="Genomic_DNA"/>
</dbReference>
<evidence type="ECO:0000256" key="3">
    <source>
        <dbReference type="PROSITE-ProRule" id="PRU00339"/>
    </source>
</evidence>
<dbReference type="PROSITE" id="PS50005">
    <property type="entry name" value="TPR"/>
    <property type="match status" value="1"/>
</dbReference>
<feature type="compositionally biased region" description="Polar residues" evidence="4">
    <location>
        <begin position="858"/>
        <end position="872"/>
    </location>
</feature>
<dbReference type="PANTHER" id="PTHR16193:SF0">
    <property type="entry name" value="TETRATRICOPEPTIDE REPEAT PROTEIN 27"/>
    <property type="match status" value="1"/>
</dbReference>
<dbReference type="STRING" id="3988.B9SKR5"/>
<accession>B9SKR5</accession>
<dbReference type="PANTHER" id="PTHR16193">
    <property type="entry name" value="TETRATRICOPEPTIDE REPEAT PROTEIN 27"/>
    <property type="match status" value="1"/>
</dbReference>
<evidence type="ECO:0000256" key="1">
    <source>
        <dbReference type="ARBA" id="ARBA00022737"/>
    </source>
</evidence>
<dbReference type="InterPro" id="IPR044244">
    <property type="entry name" value="TTC27/Emw1"/>
</dbReference>
<dbReference type="Gene3D" id="1.25.40.10">
    <property type="entry name" value="Tetratricopeptide repeat domain"/>
    <property type="match status" value="1"/>
</dbReference>
<dbReference type="SUPFAM" id="SSF48452">
    <property type="entry name" value="TPR-like"/>
    <property type="match status" value="1"/>
</dbReference>
<dbReference type="Pfam" id="PF13181">
    <property type="entry name" value="TPR_8"/>
    <property type="match status" value="1"/>
</dbReference>
<evidence type="ECO:0000313" key="6">
    <source>
        <dbReference type="Proteomes" id="UP000008311"/>
    </source>
</evidence>
<dbReference type="FunCoup" id="B9SKR5">
    <property type="interactions" value="3187"/>
</dbReference>
<dbReference type="Proteomes" id="UP000008311">
    <property type="component" value="Unassembled WGS sequence"/>
</dbReference>
<evidence type="ECO:0000313" key="5">
    <source>
        <dbReference type="EMBL" id="EEF35796.1"/>
    </source>
</evidence>
<protein>
    <submittedName>
        <fullName evidence="5">Uncharacterized protein</fullName>
    </submittedName>
</protein>
<dbReference type="eggNOG" id="KOG1128">
    <property type="taxonomic scope" value="Eukaryota"/>
</dbReference>
<keyword evidence="2 3" id="KW-0802">TPR repeat</keyword>
<feature type="repeat" description="TPR" evidence="3">
    <location>
        <begin position="586"/>
        <end position="619"/>
    </location>
</feature>
<keyword evidence="6" id="KW-1185">Reference proteome</keyword>
<feature type="region of interest" description="Disordered" evidence="4">
    <location>
        <begin position="850"/>
        <end position="872"/>
    </location>
</feature>
<dbReference type="Pfam" id="PF13432">
    <property type="entry name" value="TPR_16"/>
    <property type="match status" value="1"/>
</dbReference>
<keyword evidence="1" id="KW-0677">Repeat</keyword>
<proteinExistence type="predicted"/>
<dbReference type="InterPro" id="IPR011990">
    <property type="entry name" value="TPR-like_helical_dom_sf"/>
</dbReference>
<evidence type="ECO:0000256" key="4">
    <source>
        <dbReference type="SAM" id="MobiDB-lite"/>
    </source>
</evidence>
<dbReference type="SMART" id="SM00028">
    <property type="entry name" value="TPR"/>
    <property type="match status" value="4"/>
</dbReference>
<dbReference type="AlphaFoldDB" id="B9SKR5"/>
<evidence type="ECO:0000256" key="2">
    <source>
        <dbReference type="ARBA" id="ARBA00022803"/>
    </source>
</evidence>
<dbReference type="InParanoid" id="B9SKR5"/>
<reference evidence="6" key="1">
    <citation type="journal article" date="2010" name="Nat. Biotechnol.">
        <title>Draft genome sequence of the oilseed species Ricinus communis.</title>
        <authorList>
            <person name="Chan A.P."/>
            <person name="Crabtree J."/>
            <person name="Zhao Q."/>
            <person name="Lorenzi H."/>
            <person name="Orvis J."/>
            <person name="Puiu D."/>
            <person name="Melake-Berhan A."/>
            <person name="Jones K.M."/>
            <person name="Redman J."/>
            <person name="Chen G."/>
            <person name="Cahoon E.B."/>
            <person name="Gedil M."/>
            <person name="Stanke M."/>
            <person name="Haas B.J."/>
            <person name="Wortman J.R."/>
            <person name="Fraser-Liggett C.M."/>
            <person name="Ravel J."/>
            <person name="Rabinowicz P.D."/>
        </authorList>
    </citation>
    <scope>NUCLEOTIDE SEQUENCE [LARGE SCALE GENOMIC DNA]</scope>
    <source>
        <strain evidence="6">cv. Hale</strain>
    </source>
</reference>
<gene>
    <name evidence="5" type="ORF">RCOM_1604230</name>
</gene>
<name>B9SKR5_RICCO</name>
<dbReference type="InterPro" id="IPR019734">
    <property type="entry name" value="TPR_rpt"/>
</dbReference>
<sequence length="891" mass="100344">MDEPQPQTELLRSYELRLLRCTFSLPPPSADERRHDGSDSNCNISYLHSLINELLNLIETGNYLEALSSDASKLFTVLPDSCSPDQYYSELVERVERFINNDGIGIDDVEVPCRVILVLSVAIAAFLFFTQCNITGPLDEVSRCPVLFKGGEFIEWENWARNQLMSSGCHLLGKFSNLQFIVFSKLLVMKIKDLLFGGSLASIYGIRTISWWLVRILLVQQRILDELSSSLFDLLQVYMGETLHHFGTLEQVTNYWGAKLLDEDASCIVSMVHLEAGIIEHAYGRVDSCRQHFGSAEASAGLQLSVTGVLGYRTVHQAEPKAQRVLLINRNSSNKCAIVSCSSISRDLQAHTINEENSLLQHETSDILMTPKLLENGTESGVSLQGNHYNSSGVGAPLTAMQQAVVLAQCLLIEKSTRQDDLQRWDMAPFIETIDSQSSSLFIVSSFLIMINFSTAIKHLYLQYDFGREYGELLVSCGLIGEALTIFESLELWDNLIYCNRLLGKKAAAVELIKKRLSERPDDPSLWCSLGDVTNNDSCYGKALEVSNDKSARAKRSLARSAYDRGDYETSKVLWESAMALNSLYRDGWFALGAAALKARDVEKALDGFTRAVQLDPENGEAWNNIACLHMIKKRNNEAFISFKEALKLKRDSWQLWENYSHVVMDVGNVRQALEAIQMVLHITSCKQVDADLLERIMLEIEGRASSRHSIYLPATGDTNSTNQTCFDDSQNDSEVQAGWSRETEQLVELFGKILQQIIKSDSRADIWGLYARWHKIKGDLTMCSEALLKQVRSYQGSDLWKDRDRFKKFAHASLELCKVYMEISSSTGSRRELFAAEMHLKNTVKQAKYPREKRSSLKSQAESFSNTEEFSDLQTCLDEVKVKLQSALPS</sequence>